<evidence type="ECO:0000313" key="1">
    <source>
        <dbReference type="EMBL" id="KCZ80658.1"/>
    </source>
</evidence>
<keyword evidence="2" id="KW-1185">Reference proteome</keyword>
<dbReference type="VEuPathDB" id="MicrosporidiaDB:H312_01914"/>
<sequence length="187" mass="22552">MYEYFILMYMMYIRTGKQIINTGHMIVNLRNLDKFSNLSFNNEDHTRNDCYRVEYKLFANQFVKSFFEARNATRNREGNEKIFSIKTERKLKIAFRKNAISLLNAIENLITHRFYLFFSEIYVYESLKDYIARNSFDINNLSLTQNIGYYILIFLKFLKKIQNKDILVSELKQFEISTSQILEIFNK</sequence>
<reference evidence="1 2" key="2">
    <citation type="submission" date="2014-03" db="EMBL/GenBank/DDBJ databases">
        <title>The Genome Sequence of Anncaliia algerae insect isolate PRA339.</title>
        <authorList>
            <consortium name="The Broad Institute Genome Sequencing Platform"/>
            <consortium name="The Broad Institute Genome Sequencing Center for Infectious Disease"/>
            <person name="Cuomo C."/>
            <person name="Becnel J."/>
            <person name="Sanscrainte N."/>
            <person name="Walker B."/>
            <person name="Young S.K."/>
            <person name="Zeng Q."/>
            <person name="Gargeya S."/>
            <person name="Fitzgerald M."/>
            <person name="Haas B."/>
            <person name="Abouelleil A."/>
            <person name="Alvarado L."/>
            <person name="Arachchi H.M."/>
            <person name="Berlin A.M."/>
            <person name="Chapman S.B."/>
            <person name="Dewar J."/>
            <person name="Goldberg J."/>
            <person name="Griggs A."/>
            <person name="Gujja S."/>
            <person name="Hansen M."/>
            <person name="Howarth C."/>
            <person name="Imamovic A."/>
            <person name="Larimer J."/>
            <person name="McCowan C."/>
            <person name="Murphy C."/>
            <person name="Neiman D."/>
            <person name="Pearson M."/>
            <person name="Priest M."/>
            <person name="Roberts A."/>
            <person name="Saif S."/>
            <person name="Shea T."/>
            <person name="Sisk P."/>
            <person name="Sykes S."/>
            <person name="Wortman J."/>
            <person name="Nusbaum C."/>
            <person name="Birren B."/>
        </authorList>
    </citation>
    <scope>NUCLEOTIDE SEQUENCE [LARGE SCALE GENOMIC DNA]</scope>
    <source>
        <strain evidence="1 2">PRA339</strain>
    </source>
</reference>
<dbReference type="EMBL" id="KK365168">
    <property type="protein sequence ID" value="KCZ80658.1"/>
    <property type="molecule type" value="Genomic_DNA"/>
</dbReference>
<gene>
    <name evidence="1" type="ORF">H312_01914</name>
</gene>
<dbReference type="OrthoDB" id="10289656at2759"/>
<dbReference type="Proteomes" id="UP000030655">
    <property type="component" value="Unassembled WGS sequence"/>
</dbReference>
<organism evidence="1 2">
    <name type="scientific">Anncaliia algerae PRA339</name>
    <dbReference type="NCBI Taxonomy" id="1288291"/>
    <lineage>
        <taxon>Eukaryota</taxon>
        <taxon>Fungi</taxon>
        <taxon>Fungi incertae sedis</taxon>
        <taxon>Microsporidia</taxon>
        <taxon>Tubulinosematoidea</taxon>
        <taxon>Tubulinosematidae</taxon>
        <taxon>Anncaliia</taxon>
    </lineage>
</organism>
<reference evidence="2" key="1">
    <citation type="submission" date="2013-02" db="EMBL/GenBank/DDBJ databases">
        <authorList>
            <consortium name="The Broad Institute Genome Sequencing Platform"/>
            <person name="Cuomo C."/>
            <person name="Becnel J."/>
            <person name="Sanscrainte N."/>
            <person name="Walker B."/>
            <person name="Young S.K."/>
            <person name="Zeng Q."/>
            <person name="Gargeya S."/>
            <person name="Fitzgerald M."/>
            <person name="Haas B."/>
            <person name="Abouelleil A."/>
            <person name="Alvarado L."/>
            <person name="Arachchi H.M."/>
            <person name="Berlin A.M."/>
            <person name="Chapman S.B."/>
            <person name="Dewar J."/>
            <person name="Goldberg J."/>
            <person name="Griggs A."/>
            <person name="Gujja S."/>
            <person name="Hansen M."/>
            <person name="Howarth C."/>
            <person name="Imamovic A."/>
            <person name="Larimer J."/>
            <person name="McCowan C."/>
            <person name="Murphy C."/>
            <person name="Neiman D."/>
            <person name="Pearson M."/>
            <person name="Priest M."/>
            <person name="Roberts A."/>
            <person name="Saif S."/>
            <person name="Shea T."/>
            <person name="Sisk P."/>
            <person name="Sykes S."/>
            <person name="Wortman J."/>
            <person name="Nusbaum C."/>
            <person name="Birren B."/>
        </authorList>
    </citation>
    <scope>NUCLEOTIDE SEQUENCE [LARGE SCALE GENOMIC DNA]</scope>
    <source>
        <strain evidence="2">PRA339</strain>
    </source>
</reference>
<evidence type="ECO:0000313" key="2">
    <source>
        <dbReference type="Proteomes" id="UP000030655"/>
    </source>
</evidence>
<proteinExistence type="predicted"/>
<dbReference type="AlphaFoldDB" id="A0A059F055"/>
<dbReference type="HOGENOM" id="CLU_1447310_0_0_1"/>
<protein>
    <submittedName>
        <fullName evidence="1">Uncharacterized protein</fullName>
    </submittedName>
</protein>
<accession>A0A059F055</accession>
<name>A0A059F055_9MICR</name>